<keyword evidence="2" id="KW-1185">Reference proteome</keyword>
<organism evidence="1 2">
    <name type="scientific">Taklimakanibacter albus</name>
    <dbReference type="NCBI Taxonomy" id="2800327"/>
    <lineage>
        <taxon>Bacteria</taxon>
        <taxon>Pseudomonadati</taxon>
        <taxon>Pseudomonadota</taxon>
        <taxon>Alphaproteobacteria</taxon>
        <taxon>Hyphomicrobiales</taxon>
        <taxon>Aestuariivirgaceae</taxon>
        <taxon>Taklimakanibacter</taxon>
    </lineage>
</organism>
<protein>
    <submittedName>
        <fullName evidence="1">DUF4868 domain-containing protein</fullName>
    </submittedName>
</protein>
<gene>
    <name evidence="1" type="ORF">JHL16_34245</name>
</gene>
<dbReference type="Proteomes" id="UP000616151">
    <property type="component" value="Unassembled WGS sequence"/>
</dbReference>
<accession>A0ACC5RGC9</accession>
<sequence length="304" mass="34464">MPIPPLLQQFDFTNATVSMWLYKKSFPNGLPRFKGRWIETDEHLDQALKSALITKRNSILEVEEYGLLANVEVGQALHVDTMETHATLVTQEAAAEVTTKKATRLKDVQNTDFYVVKVVNGDQVIHAVRKTDQSWKSKKTTNLLNVLFEDDRLGLNTAPDFNISRDVDFFIVGNDIIITDKGAFESILSYKAAHEEDFVALQAEPAFIEIFRDMAPLVQYVGTNKLHLRRACAIRAKGYYSDPVYMTRLRNTYQQSGLNLVFDPQGRLIITPETCPDVMRALLNHRLLSTFSESYFDVPNATAV</sequence>
<proteinExistence type="predicted"/>
<evidence type="ECO:0000313" key="1">
    <source>
        <dbReference type="EMBL" id="MBK1871478.1"/>
    </source>
</evidence>
<dbReference type="EMBL" id="JAENHL010000008">
    <property type="protein sequence ID" value="MBK1871478.1"/>
    <property type="molecule type" value="Genomic_DNA"/>
</dbReference>
<reference evidence="1" key="1">
    <citation type="submission" date="2021-01" db="EMBL/GenBank/DDBJ databases">
        <authorList>
            <person name="Sun Q."/>
        </authorList>
    </citation>
    <scope>NUCLEOTIDE SEQUENCE</scope>
    <source>
        <strain evidence="1">YIM B02566</strain>
    </source>
</reference>
<name>A0ACC5RGC9_9HYPH</name>
<evidence type="ECO:0000313" key="2">
    <source>
        <dbReference type="Proteomes" id="UP000616151"/>
    </source>
</evidence>
<comment type="caution">
    <text evidence="1">The sequence shown here is derived from an EMBL/GenBank/DDBJ whole genome shotgun (WGS) entry which is preliminary data.</text>
</comment>